<dbReference type="STRING" id="37653.A0A0L8HIS2"/>
<dbReference type="PANTHER" id="PTHR45913">
    <property type="entry name" value="EPM2A-INTERACTING PROTEIN 1"/>
    <property type="match status" value="1"/>
</dbReference>
<proteinExistence type="predicted"/>
<reference evidence="1" key="1">
    <citation type="submission" date="2015-07" db="EMBL/GenBank/DDBJ databases">
        <title>MeaNS - Measles Nucleotide Surveillance Program.</title>
        <authorList>
            <person name="Tran T."/>
            <person name="Druce J."/>
        </authorList>
    </citation>
    <scope>NUCLEOTIDE SEQUENCE</scope>
    <source>
        <strain evidence="1">UCB-OBI-ISO-001</strain>
        <tissue evidence="1">Gonad</tissue>
    </source>
</reference>
<organism evidence="1">
    <name type="scientific">Octopus bimaculoides</name>
    <name type="common">California two-spotted octopus</name>
    <dbReference type="NCBI Taxonomy" id="37653"/>
    <lineage>
        <taxon>Eukaryota</taxon>
        <taxon>Metazoa</taxon>
        <taxon>Spiralia</taxon>
        <taxon>Lophotrochozoa</taxon>
        <taxon>Mollusca</taxon>
        <taxon>Cephalopoda</taxon>
        <taxon>Coleoidea</taxon>
        <taxon>Octopodiformes</taxon>
        <taxon>Octopoda</taxon>
        <taxon>Incirrata</taxon>
        <taxon>Octopodidae</taxon>
        <taxon>Octopus</taxon>
    </lineage>
</organism>
<protein>
    <recommendedName>
        <fullName evidence="2">DUF4371 domain-containing protein</fullName>
    </recommendedName>
</protein>
<evidence type="ECO:0008006" key="2">
    <source>
        <dbReference type="Google" id="ProtNLM"/>
    </source>
</evidence>
<sequence>MISRKIQDNLQDDDQLRKHITEAKNELEDLWALQINESTDISNKAQLISFLQIIRGGKIISQFYFCCELKERITGDVFNLVNQNVILRGMQWQTCISVCTDSVPSMQG</sequence>
<name>A0A0L8HIS2_OCTBM</name>
<accession>A0A0L8HIS2</accession>
<dbReference type="AlphaFoldDB" id="A0A0L8HIS2"/>
<evidence type="ECO:0000313" key="1">
    <source>
        <dbReference type="EMBL" id="KOF88680.1"/>
    </source>
</evidence>
<dbReference type="EMBL" id="KQ418142">
    <property type="protein sequence ID" value="KOF88680.1"/>
    <property type="molecule type" value="Genomic_DNA"/>
</dbReference>
<gene>
    <name evidence="1" type="ORF">OCBIM_22014498mg</name>
</gene>
<dbReference type="PANTHER" id="PTHR45913:SF19">
    <property type="entry name" value="LOW QUALITY PROTEIN: ZINC FINGER BED DOMAIN-CONTAINING PROTEIN 5-LIKE"/>
    <property type="match status" value="1"/>
</dbReference>